<feature type="transmembrane region" description="Helical" evidence="6">
    <location>
        <begin position="238"/>
        <end position="264"/>
    </location>
</feature>
<feature type="transmembrane region" description="Helical" evidence="6">
    <location>
        <begin position="376"/>
        <end position="396"/>
    </location>
</feature>
<evidence type="ECO:0000256" key="3">
    <source>
        <dbReference type="ARBA" id="ARBA00022692"/>
    </source>
</evidence>
<gene>
    <name evidence="8" type="primary">6052061</name>
    <name evidence="7" type="ORF">CpipJ_CPIJ018135</name>
</gene>
<feature type="transmembrane region" description="Helical" evidence="6">
    <location>
        <begin position="508"/>
        <end position="534"/>
    </location>
</feature>
<organism>
    <name type="scientific">Culex quinquefasciatus</name>
    <name type="common">Southern house mosquito</name>
    <name type="synonym">Culex pungens</name>
    <dbReference type="NCBI Taxonomy" id="7176"/>
    <lineage>
        <taxon>Eukaryota</taxon>
        <taxon>Metazoa</taxon>
        <taxon>Ecdysozoa</taxon>
        <taxon>Arthropoda</taxon>
        <taxon>Hexapoda</taxon>
        <taxon>Insecta</taxon>
        <taxon>Pterygota</taxon>
        <taxon>Neoptera</taxon>
        <taxon>Endopterygota</taxon>
        <taxon>Diptera</taxon>
        <taxon>Nematocera</taxon>
        <taxon>Culicoidea</taxon>
        <taxon>Culicidae</taxon>
        <taxon>Culicinae</taxon>
        <taxon>Culicini</taxon>
        <taxon>Culex</taxon>
        <taxon>Culex</taxon>
    </lineage>
</organism>
<keyword evidence="5 6" id="KW-0472">Membrane</keyword>
<dbReference type="OrthoDB" id="7789982at2759"/>
<dbReference type="EMBL" id="DS232924">
    <property type="protein sequence ID" value="EDS26806.1"/>
    <property type="molecule type" value="Genomic_DNA"/>
</dbReference>
<feature type="transmembrane region" description="Helical" evidence="6">
    <location>
        <begin position="567"/>
        <end position="586"/>
    </location>
</feature>
<feature type="transmembrane region" description="Helical" evidence="6">
    <location>
        <begin position="284"/>
        <end position="301"/>
    </location>
</feature>
<comment type="function">
    <text evidence="6">Gustatory receptor which mediates acceptance or avoidance behavior, depending on its substrates.</text>
</comment>
<dbReference type="Proteomes" id="UP000002320">
    <property type="component" value="Unassembled WGS sequence"/>
</dbReference>
<feature type="transmembrane region" description="Helical" evidence="6">
    <location>
        <begin position="154"/>
        <end position="171"/>
    </location>
</feature>
<feature type="transmembrane region" description="Helical" evidence="6">
    <location>
        <begin position="76"/>
        <end position="98"/>
    </location>
</feature>
<proteinExistence type="inferred from homology"/>
<accession>B0XFG8</accession>
<keyword evidence="2 6" id="KW-1003">Cell membrane</keyword>
<comment type="similarity">
    <text evidence="6">Belongs to the insect chemoreceptor superfamily. Gustatory receptor (GR) family.</text>
</comment>
<dbReference type="GO" id="GO:0007165">
    <property type="term" value="P:signal transduction"/>
    <property type="evidence" value="ECO:0007669"/>
    <property type="project" value="UniProtKB-KW"/>
</dbReference>
<evidence type="ECO:0000256" key="1">
    <source>
        <dbReference type="ARBA" id="ARBA00004651"/>
    </source>
</evidence>
<evidence type="ECO:0000256" key="6">
    <source>
        <dbReference type="RuleBase" id="RU363108"/>
    </source>
</evidence>
<keyword evidence="4 6" id="KW-1133">Transmembrane helix</keyword>
<dbReference type="GO" id="GO:0050909">
    <property type="term" value="P:sensory perception of taste"/>
    <property type="evidence" value="ECO:0007669"/>
    <property type="project" value="InterPro"/>
</dbReference>
<feature type="transmembrane region" description="Helical" evidence="6">
    <location>
        <begin position="207"/>
        <end position="226"/>
    </location>
</feature>
<dbReference type="HOGENOM" id="CLU_429114_0_0_1"/>
<name>B0XFG8_CULQU</name>
<feature type="transmembrane region" description="Helical" evidence="6">
    <location>
        <begin position="402"/>
        <end position="419"/>
    </location>
</feature>
<dbReference type="VEuPathDB" id="VectorBase:CPIJ018135"/>
<dbReference type="KEGG" id="cqu:CpipJ_CPIJ018135"/>
<reference evidence="8" key="2">
    <citation type="submission" date="2021-02" db="UniProtKB">
        <authorList>
            <consortium name="EnsemblMetazoa"/>
        </authorList>
    </citation>
    <scope>IDENTIFICATION</scope>
    <source>
        <strain evidence="8">JHB</strain>
    </source>
</reference>
<dbReference type="Pfam" id="PF08395">
    <property type="entry name" value="7tm_7"/>
    <property type="match status" value="1"/>
</dbReference>
<dbReference type="InterPro" id="IPR013604">
    <property type="entry name" value="7TM_chemorcpt"/>
</dbReference>
<evidence type="ECO:0000313" key="8">
    <source>
        <dbReference type="EnsemblMetazoa" id="CPIJ018135-PA"/>
    </source>
</evidence>
<feature type="transmembrane region" description="Helical" evidence="6">
    <location>
        <begin position="606"/>
        <end position="626"/>
    </location>
</feature>
<evidence type="ECO:0000313" key="7">
    <source>
        <dbReference type="EMBL" id="EDS26806.1"/>
    </source>
</evidence>
<sequence>MVANVLDAHRQITFPLKCVGLHPLVTEGRNRRQLHYRMMNCTLILASIGFYGYLLWNYSLDSEFFRLNSGKPVSLPTATSCLALFNLCCKLFGIIPLFTNLKREKTRRSLYLLLNYLGLAASMTAYVAILRMSFRETIVQVVNSSLMILIMEGVYRQYSIVGLVAVGQLLYEGVGKITTILDTVDRELAQAGNTGTLVTFDRLVHRLIAFGFLAPFLLLALGAVFLNSHVDVKPGQFLVIATNLYVQCSYAFLLLHPIVTVLAVSLRFRRVDETMSSTPRQNRVQLCACLLVCGILMAWNYDYRYWNKWNSPVVIMCGIVMQTVSFCEPTLAIVAGFLLKSKTQRLLLKLHHFDVQYQNLTKQAFNYRKQQSGIAIGFYGHIVISMCFMLSYNAFVNGLSELGLMTCLTLAYNLLHVIASRLRHGNANTSSSIKMLWFNVVTIYESLRPLYYPLKICGLAPGPFHRTKRRYRWRERLYAAVAASGYSWAFYVNFFMQNFSYLQSSSLIVVICYVFTVFLFLIEIFTVLRSVTVWPKVQRLFRKQHEVDQSLRWLNVPIDHAGCHRRLTVTIWAVLILLTAAVLVSYRRAISKSALGFSSTRLLTYLVQSLGHALVVGLPIVVVLLLKCRFRAVNDAFR</sequence>
<evidence type="ECO:0000256" key="5">
    <source>
        <dbReference type="ARBA" id="ARBA00023136"/>
    </source>
</evidence>
<dbReference type="InParanoid" id="B0XFG8"/>
<reference evidence="7" key="1">
    <citation type="submission" date="2007-03" db="EMBL/GenBank/DDBJ databases">
        <title>Annotation of Culex pipiens quinquefasciatus.</title>
        <authorList>
            <consortium name="The Broad Institute Genome Sequencing Platform"/>
            <person name="Atkinson P.W."/>
            <person name="Hemingway J."/>
            <person name="Christensen B.M."/>
            <person name="Higgs S."/>
            <person name="Kodira C."/>
            <person name="Hannick L."/>
            <person name="Megy K."/>
            <person name="O'Leary S."/>
            <person name="Pearson M."/>
            <person name="Haas B.J."/>
            <person name="Mauceli E."/>
            <person name="Wortman J.R."/>
            <person name="Lee N.H."/>
            <person name="Guigo R."/>
            <person name="Stanke M."/>
            <person name="Alvarado L."/>
            <person name="Amedeo P."/>
            <person name="Antoine C.H."/>
            <person name="Arensburger P."/>
            <person name="Bidwell S.L."/>
            <person name="Crawford M."/>
            <person name="Camaro F."/>
            <person name="Devon K."/>
            <person name="Engels R."/>
            <person name="Hammond M."/>
            <person name="Howarth C."/>
            <person name="Koehrsen M."/>
            <person name="Lawson D."/>
            <person name="Montgomery P."/>
            <person name="Nene V."/>
            <person name="Nusbaum C."/>
            <person name="Puiu D."/>
            <person name="Romero-Severson J."/>
            <person name="Severson D.W."/>
            <person name="Shumway M."/>
            <person name="Sisk P."/>
            <person name="Stolte C."/>
            <person name="Zeng Q."/>
            <person name="Eisenstadt E."/>
            <person name="Fraser-Liggett C."/>
            <person name="Strausberg R."/>
            <person name="Galagan J."/>
            <person name="Birren B."/>
            <person name="Collins F.H."/>
        </authorList>
    </citation>
    <scope>NUCLEOTIDE SEQUENCE [LARGE SCALE GENOMIC DNA]</scope>
    <source>
        <strain evidence="7">JHB</strain>
    </source>
</reference>
<keyword evidence="6 7" id="KW-0675">Receptor</keyword>
<dbReference type="EnsemblMetazoa" id="CPIJ018135-RA">
    <property type="protein sequence ID" value="CPIJ018135-PA"/>
    <property type="gene ID" value="CPIJ018135"/>
</dbReference>
<dbReference type="AlphaFoldDB" id="B0XFG8"/>
<protein>
    <recommendedName>
        <fullName evidence="6">Gustatory receptor</fullName>
    </recommendedName>
</protein>
<comment type="caution">
    <text evidence="6">Lacks conserved residue(s) required for the propagation of feature annotation.</text>
</comment>
<comment type="subcellular location">
    <subcellularLocation>
        <location evidence="1 6">Cell membrane</location>
        <topology evidence="1 6">Multi-pass membrane protein</topology>
    </subcellularLocation>
</comment>
<evidence type="ECO:0000313" key="9">
    <source>
        <dbReference type="Proteomes" id="UP000002320"/>
    </source>
</evidence>
<evidence type="ECO:0000256" key="2">
    <source>
        <dbReference type="ARBA" id="ARBA00022475"/>
    </source>
</evidence>
<keyword evidence="6" id="KW-0807">Transducer</keyword>
<feature type="transmembrane region" description="Helical" evidence="6">
    <location>
        <begin position="313"/>
        <end position="339"/>
    </location>
</feature>
<keyword evidence="3 6" id="KW-0812">Transmembrane</keyword>
<feature type="transmembrane region" description="Helical" evidence="6">
    <location>
        <begin position="110"/>
        <end position="134"/>
    </location>
</feature>
<keyword evidence="9" id="KW-1185">Reference proteome</keyword>
<feature type="transmembrane region" description="Helical" evidence="6">
    <location>
        <begin position="477"/>
        <end position="496"/>
    </location>
</feature>
<feature type="transmembrane region" description="Helical" evidence="6">
    <location>
        <begin position="38"/>
        <end position="56"/>
    </location>
</feature>
<dbReference type="GO" id="GO:0005886">
    <property type="term" value="C:plasma membrane"/>
    <property type="evidence" value="ECO:0007669"/>
    <property type="project" value="UniProtKB-SubCell"/>
</dbReference>
<evidence type="ECO:0000256" key="4">
    <source>
        <dbReference type="ARBA" id="ARBA00022989"/>
    </source>
</evidence>